<dbReference type="EMBL" id="UYRR01034503">
    <property type="protein sequence ID" value="VDK61289.1"/>
    <property type="molecule type" value="Genomic_DNA"/>
</dbReference>
<dbReference type="InterPro" id="IPR019791">
    <property type="entry name" value="Haem_peroxidase_animal"/>
</dbReference>
<dbReference type="GO" id="GO:0006979">
    <property type="term" value="P:response to oxidative stress"/>
    <property type="evidence" value="ECO:0007669"/>
    <property type="project" value="InterPro"/>
</dbReference>
<dbReference type="OrthoDB" id="823504at2759"/>
<sequence>MGLTAMHTIFLREHNRIAAIMEGYNPGVDSETIFQETRKIVGAQMQHITFYHWLPKVLGQDNFKRLIGPYRGYYPEIDASISNEFATAAFRFGHTLINPVLYRLNADFKPIREGHVSLRDAFFAPETFLAAGGIDPLLRGLFASPMKKPLSEELLNKELTEQLFHRAYNLALDLASLNIQRGRDHGLPGYAAFRKWCNLSAIENWNDLDGIIPVRTIAKLKQLYGHPGNIDLYAGGVSEKRLGDALIGPTFSCIIAEQFNRVRAGDRFWYEREGVFTDEQRKEIQKTTLARIVCDNADSIQHIQEDIFKYVGKHKTSYGLCAKLPFVNLNAWRSCCDQQCSISQNRYRFGNRRRRTHRHDCTWEGIAIKEGERWRKDCSECECEVRNFF</sequence>
<gene>
    <name evidence="3" type="ORF">ASIM_LOCUS17734</name>
</gene>
<dbReference type="Pfam" id="PF03098">
    <property type="entry name" value="An_peroxidase"/>
    <property type="match status" value="1"/>
</dbReference>
<evidence type="ECO:0000313" key="4">
    <source>
        <dbReference type="Proteomes" id="UP000267096"/>
    </source>
</evidence>
<name>A0A3P6RLY0_ANISI</name>
<dbReference type="GO" id="GO:0020037">
    <property type="term" value="F:heme binding"/>
    <property type="evidence" value="ECO:0007669"/>
    <property type="project" value="InterPro"/>
</dbReference>
<keyword evidence="1" id="KW-0575">Peroxidase</keyword>
<feature type="binding site" description="axial binding residue" evidence="2">
    <location>
        <position position="94"/>
    </location>
    <ligand>
        <name>heme b</name>
        <dbReference type="ChEBI" id="CHEBI:60344"/>
    </ligand>
    <ligandPart>
        <name>Fe</name>
        <dbReference type="ChEBI" id="CHEBI:18248"/>
    </ligandPart>
</feature>
<keyword evidence="2" id="KW-0479">Metal-binding</keyword>
<protein>
    <submittedName>
        <fullName evidence="3">Uncharacterized protein</fullName>
    </submittedName>
</protein>
<keyword evidence="2" id="KW-0349">Heme</keyword>
<keyword evidence="4" id="KW-1185">Reference proteome</keyword>
<dbReference type="AlphaFoldDB" id="A0A3P6RLY0"/>
<evidence type="ECO:0000256" key="2">
    <source>
        <dbReference type="PIRSR" id="PIRSR619791-2"/>
    </source>
</evidence>
<evidence type="ECO:0000256" key="1">
    <source>
        <dbReference type="ARBA" id="ARBA00022559"/>
    </source>
</evidence>
<accession>A0A3P6RLY0</accession>
<dbReference type="GO" id="GO:0004601">
    <property type="term" value="F:peroxidase activity"/>
    <property type="evidence" value="ECO:0007669"/>
    <property type="project" value="UniProtKB-KW"/>
</dbReference>
<keyword evidence="2" id="KW-0408">Iron</keyword>
<dbReference type="InterPro" id="IPR037120">
    <property type="entry name" value="Haem_peroxidase_sf_animal"/>
</dbReference>
<dbReference type="GO" id="GO:0005615">
    <property type="term" value="C:extracellular space"/>
    <property type="evidence" value="ECO:0007669"/>
    <property type="project" value="TreeGrafter"/>
</dbReference>
<proteinExistence type="predicted"/>
<reference evidence="3 4" key="1">
    <citation type="submission" date="2018-11" db="EMBL/GenBank/DDBJ databases">
        <authorList>
            <consortium name="Pathogen Informatics"/>
        </authorList>
    </citation>
    <scope>NUCLEOTIDE SEQUENCE [LARGE SCALE GENOMIC DNA]</scope>
</reference>
<dbReference type="PANTHER" id="PTHR11475:SF58">
    <property type="entry name" value="PEROXIDASIN"/>
    <property type="match status" value="1"/>
</dbReference>
<evidence type="ECO:0000313" key="3">
    <source>
        <dbReference type="EMBL" id="VDK61289.1"/>
    </source>
</evidence>
<dbReference type="PRINTS" id="PR00457">
    <property type="entry name" value="ANPEROXIDASE"/>
</dbReference>
<dbReference type="GO" id="GO:0046872">
    <property type="term" value="F:metal ion binding"/>
    <property type="evidence" value="ECO:0007669"/>
    <property type="project" value="UniProtKB-KW"/>
</dbReference>
<dbReference type="Gene3D" id="1.10.640.10">
    <property type="entry name" value="Haem peroxidase domain superfamily, animal type"/>
    <property type="match status" value="1"/>
</dbReference>
<dbReference type="PROSITE" id="PS50292">
    <property type="entry name" value="PEROXIDASE_3"/>
    <property type="match status" value="1"/>
</dbReference>
<dbReference type="Proteomes" id="UP000267096">
    <property type="component" value="Unassembled WGS sequence"/>
</dbReference>
<dbReference type="PANTHER" id="PTHR11475">
    <property type="entry name" value="OXIDASE/PEROXIDASE"/>
    <property type="match status" value="1"/>
</dbReference>
<dbReference type="SUPFAM" id="SSF48113">
    <property type="entry name" value="Heme-dependent peroxidases"/>
    <property type="match status" value="1"/>
</dbReference>
<dbReference type="InterPro" id="IPR010255">
    <property type="entry name" value="Haem_peroxidase_sf"/>
</dbReference>
<organism evidence="3 4">
    <name type="scientific">Anisakis simplex</name>
    <name type="common">Herring worm</name>
    <dbReference type="NCBI Taxonomy" id="6269"/>
    <lineage>
        <taxon>Eukaryota</taxon>
        <taxon>Metazoa</taxon>
        <taxon>Ecdysozoa</taxon>
        <taxon>Nematoda</taxon>
        <taxon>Chromadorea</taxon>
        <taxon>Rhabditida</taxon>
        <taxon>Spirurina</taxon>
        <taxon>Ascaridomorpha</taxon>
        <taxon>Ascaridoidea</taxon>
        <taxon>Anisakidae</taxon>
        <taxon>Anisakis</taxon>
        <taxon>Anisakis simplex complex</taxon>
    </lineage>
</organism>
<keyword evidence="1" id="KW-0560">Oxidoreductase</keyword>
<dbReference type="SMR" id="A0A3P6RLY0"/>